<comment type="caution">
    <text evidence="2">The sequence shown here is derived from an EMBL/GenBank/DDBJ whole genome shotgun (WGS) entry which is preliminary data.</text>
</comment>
<dbReference type="InterPro" id="IPR042215">
    <property type="entry name" value="CarD-like_C"/>
</dbReference>
<dbReference type="Proteomes" id="UP000034611">
    <property type="component" value="Unassembled WGS sequence"/>
</dbReference>
<organism evidence="2 3">
    <name type="scientific">Candidatus Woesebacteria bacterium GW2011_GWC1_43_10b</name>
    <dbReference type="NCBI Taxonomy" id="1618585"/>
    <lineage>
        <taxon>Bacteria</taxon>
        <taxon>Candidatus Woeseibacteriota</taxon>
    </lineage>
</organism>
<feature type="domain" description="CarD C-terminal" evidence="1">
    <location>
        <begin position="88"/>
        <end position="154"/>
    </location>
</feature>
<evidence type="ECO:0000313" key="2">
    <source>
        <dbReference type="EMBL" id="KKS80251.1"/>
    </source>
</evidence>
<dbReference type="Gene3D" id="1.20.58.1290">
    <property type="entry name" value="CarD-like, C-terminal domain"/>
    <property type="match status" value="1"/>
</dbReference>
<dbReference type="Pfam" id="PF21095">
    <property type="entry name" value="CarD_C"/>
    <property type="match status" value="1"/>
</dbReference>
<gene>
    <name evidence="2" type="ORF">UV56_C0023G0001</name>
</gene>
<sequence length="159" mass="18468">MKNKQELKVGDKIVEQGQVFRIFKIQKETIFYKPYFCVKGETSFTCSIPAENVDKTKIRNPISLADLKTLTEKLKIKNKTQDCPNADDAKELLKSDDPIETVVVLRTLWEEKERSPENFSRSKKEIFELAMERLVQEFALVSRISLEKARERIDLALQS</sequence>
<name>A0A0G1EB26_9BACT</name>
<proteinExistence type="predicted"/>
<evidence type="ECO:0000313" key="3">
    <source>
        <dbReference type="Proteomes" id="UP000034611"/>
    </source>
</evidence>
<dbReference type="EMBL" id="LCEY01000023">
    <property type="protein sequence ID" value="KKS80251.1"/>
    <property type="molecule type" value="Genomic_DNA"/>
</dbReference>
<dbReference type="InterPro" id="IPR048792">
    <property type="entry name" value="CarD_C"/>
</dbReference>
<protein>
    <recommendedName>
        <fullName evidence="1">CarD C-terminal domain-containing protein</fullName>
    </recommendedName>
</protein>
<dbReference type="AlphaFoldDB" id="A0A0G1EB26"/>
<reference evidence="2 3" key="1">
    <citation type="journal article" date="2015" name="Nature">
        <title>rRNA introns, odd ribosomes, and small enigmatic genomes across a large radiation of phyla.</title>
        <authorList>
            <person name="Brown C.T."/>
            <person name="Hug L.A."/>
            <person name="Thomas B.C."/>
            <person name="Sharon I."/>
            <person name="Castelle C.J."/>
            <person name="Singh A."/>
            <person name="Wilkins M.J."/>
            <person name="Williams K.H."/>
            <person name="Banfield J.F."/>
        </authorList>
    </citation>
    <scope>NUCLEOTIDE SEQUENCE [LARGE SCALE GENOMIC DNA]</scope>
</reference>
<evidence type="ECO:0000259" key="1">
    <source>
        <dbReference type="Pfam" id="PF21095"/>
    </source>
</evidence>
<accession>A0A0G1EB26</accession>